<reference evidence="2 4" key="2">
    <citation type="journal article" date="2013" name="J. Biotechnol.">
        <title>Establishment and interpretation of the genome sequence of the phytopathogenic fungus Rhizoctonia solani AG1-IB isolate 7/3/14.</title>
        <authorList>
            <person name="Wibberg D.W."/>
            <person name="Jelonek L.J."/>
            <person name="Rupp O.R."/>
            <person name="Hennig M.H."/>
            <person name="Eikmeyer F.E."/>
            <person name="Goesmann A.G."/>
            <person name="Hartmann A.H."/>
            <person name="Borriss R.B."/>
            <person name="Grosch R.G."/>
            <person name="Puehler A.P."/>
            <person name="Schlueter A.S."/>
        </authorList>
    </citation>
    <scope>NUCLEOTIDE SEQUENCE [LARGE SCALE GENOMIC DNA]</scope>
    <source>
        <strain evidence="4">AG1-IB / isolate 7/3/14</strain>
        <strain evidence="2">Isolate 7/3/14</strain>
    </source>
</reference>
<dbReference type="HOGENOM" id="CLU_1807550_0_0_1"/>
<reference evidence="3 5" key="3">
    <citation type="submission" date="2014-11" db="EMBL/GenBank/DDBJ databases">
        <authorList>
            <person name="Wibberg Daniel"/>
        </authorList>
    </citation>
    <scope>NUCLEOTIDE SEQUENCE [LARGE SCALE GENOMIC DNA]</scope>
    <source>
        <strain evidence="3">Rhizoctonia solani AG1-IB 7/3/14</strain>
    </source>
</reference>
<dbReference type="Proteomes" id="UP000059188">
    <property type="component" value="Unassembled WGS sequence"/>
</dbReference>
<evidence type="ECO:0000313" key="4">
    <source>
        <dbReference type="Proteomes" id="UP000012065"/>
    </source>
</evidence>
<dbReference type="EMBL" id="CAOJ01015951">
    <property type="protein sequence ID" value="CCO36423.1"/>
    <property type="molecule type" value="Genomic_DNA"/>
</dbReference>
<feature type="region of interest" description="Disordered" evidence="1">
    <location>
        <begin position="1"/>
        <end position="28"/>
    </location>
</feature>
<feature type="region of interest" description="Disordered" evidence="1">
    <location>
        <begin position="43"/>
        <end position="64"/>
    </location>
</feature>
<protein>
    <submittedName>
        <fullName evidence="2">Uncharacterized protein</fullName>
    </submittedName>
</protein>
<gene>
    <name evidence="2" type="ORF">BN14_10557</name>
    <name evidence="3" type="ORF">RSOLAG1IB_12522</name>
</gene>
<evidence type="ECO:0000313" key="3">
    <source>
        <dbReference type="EMBL" id="CEL62211.1"/>
    </source>
</evidence>
<accession>M5C8U2</accession>
<name>M5C8U2_THACB</name>
<evidence type="ECO:0000313" key="2">
    <source>
        <dbReference type="EMBL" id="CCO36423.1"/>
    </source>
</evidence>
<feature type="compositionally biased region" description="Basic and acidic residues" evidence="1">
    <location>
        <begin position="1"/>
        <end position="11"/>
    </location>
</feature>
<dbReference type="EMBL" id="LN679730">
    <property type="protein sequence ID" value="CEL62211.1"/>
    <property type="molecule type" value="Genomic_DNA"/>
</dbReference>
<evidence type="ECO:0000313" key="5">
    <source>
        <dbReference type="Proteomes" id="UP000059188"/>
    </source>
</evidence>
<proteinExistence type="predicted"/>
<feature type="compositionally biased region" description="Polar residues" evidence="1">
    <location>
        <begin position="15"/>
        <end position="24"/>
    </location>
</feature>
<dbReference type="Proteomes" id="UP000012065">
    <property type="component" value="Unassembled WGS sequence"/>
</dbReference>
<reference evidence="2" key="1">
    <citation type="submission" date="2012-10" db="EMBL/GenBank/DDBJ databases">
        <authorList>
            <person name="Jelonek L."/>
        </authorList>
    </citation>
    <scope>NUCLEOTIDE SEQUENCE</scope>
    <source>
        <strain evidence="2">Isolate 7/3/14</strain>
    </source>
</reference>
<organism evidence="2 4">
    <name type="scientific">Thanatephorus cucumeris (strain AG1-IB / isolate 7/3/14)</name>
    <name type="common">Lettuce bottom rot fungus</name>
    <name type="synonym">Rhizoctonia solani</name>
    <dbReference type="NCBI Taxonomy" id="1108050"/>
    <lineage>
        <taxon>Eukaryota</taxon>
        <taxon>Fungi</taxon>
        <taxon>Dikarya</taxon>
        <taxon>Basidiomycota</taxon>
        <taxon>Agaricomycotina</taxon>
        <taxon>Agaricomycetes</taxon>
        <taxon>Cantharellales</taxon>
        <taxon>Ceratobasidiaceae</taxon>
        <taxon>Rhizoctonia</taxon>
        <taxon>Rhizoctonia solani AG-1</taxon>
    </lineage>
</organism>
<keyword evidence="5" id="KW-1185">Reference proteome</keyword>
<dbReference type="AlphaFoldDB" id="M5C8U2"/>
<sequence length="143" mass="16759">MHEQPHREGDRVSPAQINPVASQATKEDEVVLQRLSRLMHEAHRREWPRKGSRSAPRTWDGQPDRLPQFLEELRELFDNYRIEGRERVPAMLEYVDTLPEGMIRELKGFSDRDFELLTEDTVVSSGTSLECQCNTAFQRDMYL</sequence>
<evidence type="ECO:0000256" key="1">
    <source>
        <dbReference type="SAM" id="MobiDB-lite"/>
    </source>
</evidence>